<evidence type="ECO:0000313" key="2">
    <source>
        <dbReference type="EMBL" id="QDT56221.1"/>
    </source>
</evidence>
<dbReference type="EMBL" id="CP036271">
    <property type="protein sequence ID" value="QDT56221.1"/>
    <property type="molecule type" value="Genomic_DNA"/>
</dbReference>
<organism evidence="2 3">
    <name type="scientific">Caulifigura coniformis</name>
    <dbReference type="NCBI Taxonomy" id="2527983"/>
    <lineage>
        <taxon>Bacteria</taxon>
        <taxon>Pseudomonadati</taxon>
        <taxon>Planctomycetota</taxon>
        <taxon>Planctomycetia</taxon>
        <taxon>Planctomycetales</taxon>
        <taxon>Planctomycetaceae</taxon>
        <taxon>Caulifigura</taxon>
    </lineage>
</organism>
<name>A0A517SJB4_9PLAN</name>
<reference evidence="2 3" key="1">
    <citation type="submission" date="2019-02" db="EMBL/GenBank/DDBJ databases">
        <title>Deep-cultivation of Planctomycetes and their phenomic and genomic characterization uncovers novel biology.</title>
        <authorList>
            <person name="Wiegand S."/>
            <person name="Jogler M."/>
            <person name="Boedeker C."/>
            <person name="Pinto D."/>
            <person name="Vollmers J."/>
            <person name="Rivas-Marin E."/>
            <person name="Kohn T."/>
            <person name="Peeters S.H."/>
            <person name="Heuer A."/>
            <person name="Rast P."/>
            <person name="Oberbeckmann S."/>
            <person name="Bunk B."/>
            <person name="Jeske O."/>
            <person name="Meyerdierks A."/>
            <person name="Storesund J.E."/>
            <person name="Kallscheuer N."/>
            <person name="Luecker S."/>
            <person name="Lage O.M."/>
            <person name="Pohl T."/>
            <person name="Merkel B.J."/>
            <person name="Hornburger P."/>
            <person name="Mueller R.-W."/>
            <person name="Bruemmer F."/>
            <person name="Labrenz M."/>
            <person name="Spormann A.M."/>
            <person name="Op den Camp H."/>
            <person name="Overmann J."/>
            <person name="Amann R."/>
            <person name="Jetten M.S.M."/>
            <person name="Mascher T."/>
            <person name="Medema M.H."/>
            <person name="Devos D.P."/>
            <person name="Kaster A.-K."/>
            <person name="Ovreas L."/>
            <person name="Rohde M."/>
            <person name="Galperin M.Y."/>
            <person name="Jogler C."/>
        </authorList>
    </citation>
    <scope>NUCLEOTIDE SEQUENCE [LARGE SCALE GENOMIC DNA]</scope>
    <source>
        <strain evidence="2 3">Pan44</strain>
    </source>
</reference>
<keyword evidence="3" id="KW-1185">Reference proteome</keyword>
<protein>
    <submittedName>
        <fullName evidence="2">Uncharacterized protein</fullName>
    </submittedName>
</protein>
<keyword evidence="1" id="KW-0812">Transmembrane</keyword>
<keyword evidence="1" id="KW-0472">Membrane</keyword>
<proteinExistence type="predicted"/>
<sequence length="72" mass="7422">MTTSTAQPGQPWARASGLLGGCATTIAGVAQSVDPDVIVYRATVAAVTVAVIVRLFCILCQSATPIEDEDDE</sequence>
<dbReference type="KEGG" id="ccos:Pan44_42730"/>
<dbReference type="InParanoid" id="A0A517SJB4"/>
<feature type="transmembrane region" description="Helical" evidence="1">
    <location>
        <begin position="38"/>
        <end position="57"/>
    </location>
</feature>
<dbReference type="Proteomes" id="UP000315700">
    <property type="component" value="Chromosome"/>
</dbReference>
<dbReference type="RefSeq" id="WP_145033340.1">
    <property type="nucleotide sequence ID" value="NZ_CP036271.1"/>
</dbReference>
<accession>A0A517SJB4</accession>
<evidence type="ECO:0000256" key="1">
    <source>
        <dbReference type="SAM" id="Phobius"/>
    </source>
</evidence>
<gene>
    <name evidence="2" type="ORF">Pan44_42730</name>
</gene>
<keyword evidence="1" id="KW-1133">Transmembrane helix</keyword>
<evidence type="ECO:0000313" key="3">
    <source>
        <dbReference type="Proteomes" id="UP000315700"/>
    </source>
</evidence>
<dbReference type="AlphaFoldDB" id="A0A517SJB4"/>